<feature type="domain" description="EGF-like" evidence="9">
    <location>
        <begin position="380"/>
        <end position="423"/>
    </location>
</feature>
<proteinExistence type="predicted"/>
<accession>A0AA88HEP4</accession>
<dbReference type="InterPro" id="IPR000152">
    <property type="entry name" value="EGF-type_Asp/Asn_hydroxyl_site"/>
</dbReference>
<dbReference type="PROSITE" id="PS00010">
    <property type="entry name" value="ASX_HYDROXYL"/>
    <property type="match status" value="6"/>
</dbReference>
<dbReference type="SMART" id="SM00179">
    <property type="entry name" value="EGF_CA"/>
    <property type="match status" value="9"/>
</dbReference>
<evidence type="ECO:0000313" key="11">
    <source>
        <dbReference type="Proteomes" id="UP001187531"/>
    </source>
</evidence>
<organism evidence="10 11">
    <name type="scientific">Artemia franciscana</name>
    <name type="common">Brine shrimp</name>
    <name type="synonym">Artemia sanfranciscana</name>
    <dbReference type="NCBI Taxonomy" id="6661"/>
    <lineage>
        <taxon>Eukaryota</taxon>
        <taxon>Metazoa</taxon>
        <taxon>Ecdysozoa</taxon>
        <taxon>Arthropoda</taxon>
        <taxon>Crustacea</taxon>
        <taxon>Branchiopoda</taxon>
        <taxon>Anostraca</taxon>
        <taxon>Artemiidae</taxon>
        <taxon>Artemia</taxon>
    </lineage>
</organism>
<protein>
    <recommendedName>
        <fullName evidence="9">EGF-like domain-containing protein</fullName>
    </recommendedName>
</protein>
<keyword evidence="3" id="KW-0677">Repeat</keyword>
<dbReference type="AlphaFoldDB" id="A0AA88HEP4"/>
<dbReference type="Pfam" id="PF12661">
    <property type="entry name" value="hEGF"/>
    <property type="match status" value="3"/>
</dbReference>
<evidence type="ECO:0000256" key="3">
    <source>
        <dbReference type="ARBA" id="ARBA00022737"/>
    </source>
</evidence>
<dbReference type="GO" id="GO:0005509">
    <property type="term" value="F:calcium ion binding"/>
    <property type="evidence" value="ECO:0007669"/>
    <property type="project" value="InterPro"/>
</dbReference>
<dbReference type="Gene3D" id="2.90.20.10">
    <property type="entry name" value="Plasmodium vivax P25 domain"/>
    <property type="match status" value="1"/>
</dbReference>
<gene>
    <name evidence="10" type="ORF">QYM36_017633</name>
</gene>
<evidence type="ECO:0000256" key="4">
    <source>
        <dbReference type="ARBA" id="ARBA00022837"/>
    </source>
</evidence>
<keyword evidence="11" id="KW-1185">Reference proteome</keyword>
<feature type="domain" description="EGF-like" evidence="9">
    <location>
        <begin position="600"/>
        <end position="644"/>
    </location>
</feature>
<dbReference type="InterPro" id="IPR000742">
    <property type="entry name" value="EGF"/>
</dbReference>
<dbReference type="InterPro" id="IPR001881">
    <property type="entry name" value="EGF-like_Ca-bd_dom"/>
</dbReference>
<keyword evidence="4" id="KW-0106">Calcium</keyword>
<keyword evidence="2 8" id="KW-0732">Signal</keyword>
<name>A0AA88HEP4_ARTSF</name>
<dbReference type="PANTHER" id="PTHR24039">
    <property type="entry name" value="FIBRILLIN-RELATED"/>
    <property type="match status" value="1"/>
</dbReference>
<dbReference type="SMART" id="SM00181">
    <property type="entry name" value="EGF"/>
    <property type="match status" value="13"/>
</dbReference>
<evidence type="ECO:0000256" key="5">
    <source>
        <dbReference type="ARBA" id="ARBA00023157"/>
    </source>
</evidence>
<dbReference type="CDD" id="cd00054">
    <property type="entry name" value="EGF_CA"/>
    <property type="match status" value="3"/>
</dbReference>
<dbReference type="Proteomes" id="UP001187531">
    <property type="component" value="Unassembled WGS sequence"/>
</dbReference>
<dbReference type="Gene3D" id="2.10.25.10">
    <property type="entry name" value="Laminin"/>
    <property type="match status" value="7"/>
</dbReference>
<reference evidence="10" key="1">
    <citation type="submission" date="2023-07" db="EMBL/GenBank/DDBJ databases">
        <title>Chromosome-level genome assembly of Artemia franciscana.</title>
        <authorList>
            <person name="Jo E."/>
        </authorList>
    </citation>
    <scope>NUCLEOTIDE SEQUENCE</scope>
    <source>
        <tissue evidence="10">Whole body</tissue>
    </source>
</reference>
<feature type="domain" description="EGF-like" evidence="9">
    <location>
        <begin position="65"/>
        <end position="108"/>
    </location>
</feature>
<dbReference type="PROSITE" id="PS01186">
    <property type="entry name" value="EGF_2"/>
    <property type="match status" value="5"/>
</dbReference>
<dbReference type="PROSITE" id="PS50026">
    <property type="entry name" value="EGF_3"/>
    <property type="match status" value="4"/>
</dbReference>
<dbReference type="InterPro" id="IPR009030">
    <property type="entry name" value="Growth_fac_rcpt_cys_sf"/>
</dbReference>
<dbReference type="InterPro" id="IPR049883">
    <property type="entry name" value="NOTCH1_EGF-like"/>
</dbReference>
<comment type="caution">
    <text evidence="7">Lacks conserved residue(s) required for the propagation of feature annotation.</text>
</comment>
<evidence type="ECO:0000256" key="2">
    <source>
        <dbReference type="ARBA" id="ARBA00022729"/>
    </source>
</evidence>
<evidence type="ECO:0000256" key="7">
    <source>
        <dbReference type="PROSITE-ProRule" id="PRU00076"/>
    </source>
</evidence>
<evidence type="ECO:0000256" key="1">
    <source>
        <dbReference type="ARBA" id="ARBA00022536"/>
    </source>
</evidence>
<evidence type="ECO:0000313" key="10">
    <source>
        <dbReference type="EMBL" id="KAK2704057.1"/>
    </source>
</evidence>
<keyword evidence="6" id="KW-0325">Glycoprotein</keyword>
<sequence>MKPSMTLLMIIYWLMNVSSATQSLSHFCNIYGRGECEGKNMVCGNDNRCQCNIGFEPVDVSTCEDFDECDEFNPCIAVGDSKAHCINSVGSYHCVCSSGYTFREGTCERPCAMNPCAGASDLESVCIEHANSYSCKCSAGYKFDGETCLDLNECATGNHNCQADGDLSALCKNIPGSYICMCSEGFVEEEGVCIAVLTDKCESRACSENGDLSARCINETEGYKCLCSNGFHSSNGSCYEMTRSVELNIGDICQYKGEDFCKSYGDGNASCIPLGLKYKCRCSEGYSFTNGVCIPSSNESPQSPSNIPTPSALSLDVEYYAETDSVTEAAQSTTISQPAQCSIAPCSMGGDLSALCIENHLGKICYCSEGFQYDGITCADNNECTLSNPCAAGGDNTAVCVNTVGSYRCQCSAGFFLEDGYCKPKDLCYMNPCAAEGDASAQCFTVGDSRICTCSEGFNFVNGTCSAKNPCSKPVTPCQLGGDTAASCIGAGTDYTCRCSRGFTFQHGSCIDEFECSDPMNPCTIHGDRNATCLNTLGKFVCLCSQGFKSERNSCFDINECLELPCTAHGDKNALCINAYGSYTCACSPGFVLMNGNCLDVDECKLLNDPCSKNGDRLATCINLPGNYSCACGTAYSFVNGTCNEDIVLSSNGLTVTKGDLLRAMKKSIVFGPLLLLLLKKKKVFMLSPLLGLIGLAGKKKDDPFAEPVTSQQVAHLISNAENYYGGEPFEYSYNSRPIGYRRGARKLKMRERVDEDLPEEIAAVFNKASLSQKVRRGYGRALDMEDDIMANELIKLMKLADVRVSGNGPGELRARYLADLVHAVRQIAGKS</sequence>
<dbReference type="Pfam" id="PF07645">
    <property type="entry name" value="EGF_CA"/>
    <property type="match status" value="6"/>
</dbReference>
<evidence type="ECO:0000259" key="9">
    <source>
        <dbReference type="PROSITE" id="PS50026"/>
    </source>
</evidence>
<keyword evidence="5" id="KW-1015">Disulfide bond</keyword>
<comment type="caution">
    <text evidence="10">The sequence shown here is derived from an EMBL/GenBank/DDBJ whole genome shotgun (WGS) entry which is preliminary data.</text>
</comment>
<dbReference type="PANTHER" id="PTHR24039:SF28">
    <property type="entry name" value="EGF-LIKE DOMAIN-CONTAINING PROTEIN"/>
    <property type="match status" value="1"/>
</dbReference>
<feature type="domain" description="EGF-like" evidence="9">
    <location>
        <begin position="557"/>
        <end position="599"/>
    </location>
</feature>
<feature type="signal peptide" evidence="8">
    <location>
        <begin position="1"/>
        <end position="20"/>
    </location>
</feature>
<evidence type="ECO:0000256" key="6">
    <source>
        <dbReference type="ARBA" id="ARBA00023180"/>
    </source>
</evidence>
<keyword evidence="1 7" id="KW-0245">EGF-like domain</keyword>
<dbReference type="FunFam" id="2.10.25.10:FF:000038">
    <property type="entry name" value="Fibrillin 2"/>
    <property type="match status" value="1"/>
</dbReference>
<feature type="chain" id="PRO_5041656350" description="EGF-like domain-containing protein" evidence="8">
    <location>
        <begin position="21"/>
        <end position="832"/>
    </location>
</feature>
<dbReference type="SUPFAM" id="SSF57196">
    <property type="entry name" value="EGF/Laminin"/>
    <property type="match status" value="1"/>
</dbReference>
<dbReference type="InterPro" id="IPR013032">
    <property type="entry name" value="EGF-like_CS"/>
</dbReference>
<dbReference type="SUPFAM" id="SSF57184">
    <property type="entry name" value="Growth factor receptor domain"/>
    <property type="match status" value="2"/>
</dbReference>
<evidence type="ECO:0000256" key="8">
    <source>
        <dbReference type="SAM" id="SignalP"/>
    </source>
</evidence>
<dbReference type="EMBL" id="JAVRJZ010000040">
    <property type="protein sequence ID" value="KAK2704057.1"/>
    <property type="molecule type" value="Genomic_DNA"/>
</dbReference>